<dbReference type="CDD" id="cd13544">
    <property type="entry name" value="PBP2_Fbp_like_1"/>
    <property type="match status" value="1"/>
</dbReference>
<dbReference type="AlphaFoldDB" id="A0A644V9M0"/>
<dbReference type="EMBL" id="VSSQ01000249">
    <property type="protein sequence ID" value="MPL88049.1"/>
    <property type="molecule type" value="Genomic_DNA"/>
</dbReference>
<evidence type="ECO:0000313" key="2">
    <source>
        <dbReference type="EMBL" id="MPL88049.1"/>
    </source>
</evidence>
<dbReference type="Gene3D" id="3.40.190.10">
    <property type="entry name" value="Periplasmic binding protein-like II"/>
    <property type="match status" value="2"/>
</dbReference>
<dbReference type="GO" id="GO:0030288">
    <property type="term" value="C:outer membrane-bounded periplasmic space"/>
    <property type="evidence" value="ECO:0007669"/>
    <property type="project" value="TreeGrafter"/>
</dbReference>
<comment type="caution">
    <text evidence="2">The sequence shown here is derived from an EMBL/GenBank/DDBJ whole genome shotgun (WGS) entry which is preliminary data.</text>
</comment>
<dbReference type="InterPro" id="IPR026045">
    <property type="entry name" value="Ferric-bd"/>
</dbReference>
<gene>
    <name evidence="2" type="ORF">SDC9_34062</name>
</gene>
<protein>
    <submittedName>
        <fullName evidence="2">Uncharacterized protein</fullName>
    </submittedName>
</protein>
<dbReference type="SUPFAM" id="SSF53850">
    <property type="entry name" value="Periplasmic binding protein-like II"/>
    <property type="match status" value="1"/>
</dbReference>
<evidence type="ECO:0000256" key="1">
    <source>
        <dbReference type="ARBA" id="ARBA00022729"/>
    </source>
</evidence>
<dbReference type="Pfam" id="PF13343">
    <property type="entry name" value="SBP_bac_6"/>
    <property type="match status" value="1"/>
</dbReference>
<dbReference type="PROSITE" id="PS51257">
    <property type="entry name" value="PROKAR_LIPOPROTEIN"/>
    <property type="match status" value="1"/>
</dbReference>
<name>A0A644V9M0_9ZZZZ</name>
<proteinExistence type="predicted"/>
<sequence>MKWKTLAVTAMAGMMLLAAGCGGSSDKKAADTKSGEQALKGKKLIMYVSFHEDTAKALAEDFKKKTGADVSFIRLPTGEAVARLTAEKASPKADVWLGGTSDAHALMKEKGITEAYVSKNEKMIPQEYQDKEHFWHGLYLETLAIGYNQARYEKEFKAKGVKAPTSLEDLLAPEYTGEIITPDPRKSGTGFTFLSSVVQSMGEDKAWDFLKKFKGQVAQFTPSGFTPAQKAGAGEYLITVNFVADQNLISNKGQKLVSTIYTNAGWSVVPVSKLKNKANEDVAKAFIDYCLTKDAGEIISKTTNAIACNPEVAPPTGQKPLKELPLFKAYDFVKAGSIKNELCDKFFNL</sequence>
<dbReference type="PIRSF" id="PIRSF002825">
    <property type="entry name" value="CfbpA"/>
    <property type="match status" value="1"/>
</dbReference>
<organism evidence="2">
    <name type="scientific">bioreactor metagenome</name>
    <dbReference type="NCBI Taxonomy" id="1076179"/>
    <lineage>
        <taxon>unclassified sequences</taxon>
        <taxon>metagenomes</taxon>
        <taxon>ecological metagenomes</taxon>
    </lineage>
</organism>
<dbReference type="GO" id="GO:0015888">
    <property type="term" value="P:thiamine transport"/>
    <property type="evidence" value="ECO:0007669"/>
    <property type="project" value="TreeGrafter"/>
</dbReference>
<reference evidence="2" key="1">
    <citation type="submission" date="2019-08" db="EMBL/GenBank/DDBJ databases">
        <authorList>
            <person name="Kucharzyk K."/>
            <person name="Murdoch R.W."/>
            <person name="Higgins S."/>
            <person name="Loffler F."/>
        </authorList>
    </citation>
    <scope>NUCLEOTIDE SEQUENCE</scope>
</reference>
<dbReference type="PANTHER" id="PTHR30006">
    <property type="entry name" value="THIAMINE-BINDING PERIPLASMIC PROTEIN-RELATED"/>
    <property type="match status" value="1"/>
</dbReference>
<accession>A0A644V9M0</accession>
<dbReference type="PANTHER" id="PTHR30006:SF2">
    <property type="entry name" value="ABC TRANSPORTER SUBSTRATE-BINDING PROTEIN"/>
    <property type="match status" value="1"/>
</dbReference>
<dbReference type="GO" id="GO:0030975">
    <property type="term" value="F:thiamine binding"/>
    <property type="evidence" value="ECO:0007669"/>
    <property type="project" value="TreeGrafter"/>
</dbReference>
<dbReference type="GO" id="GO:0030976">
    <property type="term" value="F:thiamine pyrophosphate binding"/>
    <property type="evidence" value="ECO:0007669"/>
    <property type="project" value="TreeGrafter"/>
</dbReference>
<keyword evidence="1" id="KW-0732">Signal</keyword>